<dbReference type="RefSeq" id="WP_125012705.1">
    <property type="nucleotide sequence ID" value="NZ_RQVR01000008.1"/>
</dbReference>
<dbReference type="InterPro" id="IPR011990">
    <property type="entry name" value="TPR-like_helical_dom_sf"/>
</dbReference>
<sequence>MTNIYELKNRLLVPNWRDFKRTIKLGELGLLNEEILTTVDNSLIINDWHNNKTIGVAADLINNSFISNDLYSNELQEAITYIESNSKDASIPLLSLIEKIKIELNPKLEDSNKILEKNIASVEEFSAFLDDKIFNRIINKTKKLTINQSSNSINWIELARLYTIKNQLDKANKCVTVALQLSPNNRFVLRSAVRFFIHTSQEEKAIYYLKKSNAIKEDPWLISAHIATSRLIDRYSPFIKIGEKIIISKKYSDFDLTELSSSLGTIELEHGSFKKSKPLLDLSLKNPNDNSLAQFEWLTKKDNRLLFNSESFNSVKNPFEAFAYENFQKGNFQESFYNCINWYLDFPYSKRPLVFGSYIAALLEQYDASIIMCLAGLRLNSNEVGFINNIIYALCLQNKLEEVPKYLSLLNKNNIHGIDDEERITIQATLGLYHIRIKEFDKGKMFYKKAIENSNILKNEYYHNLALINFTRELYLMRDSEFNNYKVLFNNINSIDKDIMLLKSNVNKIISSDFLLI</sequence>
<gene>
    <name evidence="2" type="ORF">EG849_08760</name>
</gene>
<protein>
    <submittedName>
        <fullName evidence="2">Uncharacterized protein</fullName>
    </submittedName>
</protein>
<evidence type="ECO:0000313" key="3">
    <source>
        <dbReference type="Proteomes" id="UP000271937"/>
    </source>
</evidence>
<reference evidence="2 3" key="1">
    <citation type="submission" date="2018-11" db="EMBL/GenBank/DDBJ databases">
        <title>Flavobacterium sp. nov., YIM 102600 draft genome.</title>
        <authorList>
            <person name="Li G."/>
            <person name="Jiang Y."/>
        </authorList>
    </citation>
    <scope>NUCLEOTIDE SEQUENCE [LARGE SCALE GENOMIC DNA]</scope>
    <source>
        <strain evidence="2 3">YIM 102600</strain>
    </source>
</reference>
<dbReference type="PROSITE" id="PS50005">
    <property type="entry name" value="TPR"/>
    <property type="match status" value="1"/>
</dbReference>
<dbReference type="InterPro" id="IPR019734">
    <property type="entry name" value="TPR_rpt"/>
</dbReference>
<dbReference type="SUPFAM" id="SSF48452">
    <property type="entry name" value="TPR-like"/>
    <property type="match status" value="1"/>
</dbReference>
<proteinExistence type="predicted"/>
<keyword evidence="3" id="KW-1185">Reference proteome</keyword>
<dbReference type="Gene3D" id="1.25.40.10">
    <property type="entry name" value="Tetratricopeptide repeat domain"/>
    <property type="match status" value="2"/>
</dbReference>
<keyword evidence="1" id="KW-0802">TPR repeat</keyword>
<dbReference type="AlphaFoldDB" id="A0A3P3W8I1"/>
<feature type="repeat" description="TPR" evidence="1">
    <location>
        <begin position="152"/>
        <end position="185"/>
    </location>
</feature>
<accession>A0A3P3W8I1</accession>
<dbReference type="Proteomes" id="UP000271937">
    <property type="component" value="Unassembled WGS sequence"/>
</dbReference>
<name>A0A3P3W8I1_9FLAO</name>
<organism evidence="2 3">
    <name type="scientific">Flavobacterium macacae</name>
    <dbReference type="NCBI Taxonomy" id="2488993"/>
    <lineage>
        <taxon>Bacteria</taxon>
        <taxon>Pseudomonadati</taxon>
        <taxon>Bacteroidota</taxon>
        <taxon>Flavobacteriia</taxon>
        <taxon>Flavobacteriales</taxon>
        <taxon>Flavobacteriaceae</taxon>
        <taxon>Flavobacterium</taxon>
    </lineage>
</organism>
<evidence type="ECO:0000256" key="1">
    <source>
        <dbReference type="PROSITE-ProRule" id="PRU00339"/>
    </source>
</evidence>
<dbReference type="OrthoDB" id="8416895at2"/>
<comment type="caution">
    <text evidence="2">The sequence shown here is derived from an EMBL/GenBank/DDBJ whole genome shotgun (WGS) entry which is preliminary data.</text>
</comment>
<dbReference type="EMBL" id="RQVR01000008">
    <property type="protein sequence ID" value="RRJ91471.1"/>
    <property type="molecule type" value="Genomic_DNA"/>
</dbReference>
<evidence type="ECO:0000313" key="2">
    <source>
        <dbReference type="EMBL" id="RRJ91471.1"/>
    </source>
</evidence>